<dbReference type="InterPro" id="IPR029058">
    <property type="entry name" value="AB_hydrolase_fold"/>
</dbReference>
<dbReference type="InterPro" id="IPR010520">
    <property type="entry name" value="FrsA-like"/>
</dbReference>
<dbReference type="GO" id="GO:0016787">
    <property type="term" value="F:hydrolase activity"/>
    <property type="evidence" value="ECO:0007669"/>
    <property type="project" value="UniProtKB-KW"/>
</dbReference>
<protein>
    <submittedName>
        <fullName evidence="2">Alpha/beta hydrolase</fullName>
    </submittedName>
</protein>
<evidence type="ECO:0000313" key="2">
    <source>
        <dbReference type="EMBL" id="MBI4251956.1"/>
    </source>
</evidence>
<keyword evidence="1 2" id="KW-0378">Hydrolase</keyword>
<gene>
    <name evidence="2" type="ORF">HY618_05800</name>
</gene>
<dbReference type="InterPro" id="IPR050261">
    <property type="entry name" value="FrsA_esterase"/>
</dbReference>
<dbReference type="PANTHER" id="PTHR22946">
    <property type="entry name" value="DIENELACTONE HYDROLASE DOMAIN-CONTAINING PROTEIN-RELATED"/>
    <property type="match status" value="1"/>
</dbReference>
<comment type="caution">
    <text evidence="2">The sequence shown here is derived from an EMBL/GenBank/DDBJ whole genome shotgun (WGS) entry which is preliminary data.</text>
</comment>
<name>A0A932ZV57_UNCTE</name>
<reference evidence="2" key="1">
    <citation type="submission" date="2020-07" db="EMBL/GenBank/DDBJ databases">
        <title>Huge and variable diversity of episymbiotic CPR bacteria and DPANN archaea in groundwater ecosystems.</title>
        <authorList>
            <person name="He C.Y."/>
            <person name="Keren R."/>
            <person name="Whittaker M."/>
            <person name="Farag I.F."/>
            <person name="Doudna J."/>
            <person name="Cate J.H.D."/>
            <person name="Banfield J.F."/>
        </authorList>
    </citation>
    <scope>NUCLEOTIDE SEQUENCE</scope>
    <source>
        <strain evidence="2">NC_groundwater_1370_Ag_S-0.2um_69_93</strain>
    </source>
</reference>
<dbReference type="EMBL" id="JACQRX010000254">
    <property type="protein sequence ID" value="MBI4251956.1"/>
    <property type="molecule type" value="Genomic_DNA"/>
</dbReference>
<accession>A0A932ZV57</accession>
<dbReference type="Pfam" id="PF06500">
    <property type="entry name" value="FrsA-like"/>
    <property type="match status" value="1"/>
</dbReference>
<dbReference type="Gene3D" id="3.40.50.1820">
    <property type="entry name" value="alpha/beta hydrolase"/>
    <property type="match status" value="1"/>
</dbReference>
<dbReference type="AlphaFoldDB" id="A0A932ZV57"/>
<dbReference type="Proteomes" id="UP000752292">
    <property type="component" value="Unassembled WGS sequence"/>
</dbReference>
<evidence type="ECO:0000313" key="3">
    <source>
        <dbReference type="Proteomes" id="UP000752292"/>
    </source>
</evidence>
<dbReference type="SUPFAM" id="SSF53474">
    <property type="entry name" value="alpha/beta-Hydrolases"/>
    <property type="match status" value="1"/>
</dbReference>
<sequence>MIRKLRTQRDNQQWMLDLALHMRGRVQNFERGDFMEVPKGKTAHNYQMLPKVWRQAAEHHEALAVRAQREGHRATATEHFDHAIEAYRMAQHPIFYDDNPVKIYLCDKLNEMVDRRSETAAYPIERVEVPFDGGKTISCLLHLLPDRRKAPCILYVPGMDQTKESFPAAHRNVAGERGFHVISLDGPGQGASIIRTIRAVGDNYERAGAAVIDHLTKRPEVDRSKIGIYGISKGSYLSLRLDSYDHRIAAVASAVACFNPNNTIFTISSPRFKQMFMYMAGMDDEEKFDEIARKMTVKGYMDKVRCPTLLATGEFDPLCPLEDAVEVFEDLTCPKEMWVIENQFHPLVSLKNLGGTDHHQPILDWLQRVLVQGRVNQRRVAYVKESGDGPFGDCEWTPPVRPGQPYF</sequence>
<dbReference type="Gene3D" id="1.20.1440.110">
    <property type="entry name" value="acylaminoacyl peptidase"/>
    <property type="match status" value="1"/>
</dbReference>
<organism evidence="2 3">
    <name type="scientific">Tectimicrobiota bacterium</name>
    <dbReference type="NCBI Taxonomy" id="2528274"/>
    <lineage>
        <taxon>Bacteria</taxon>
        <taxon>Pseudomonadati</taxon>
        <taxon>Nitrospinota/Tectimicrobiota group</taxon>
        <taxon>Candidatus Tectimicrobiota</taxon>
    </lineage>
</organism>
<proteinExistence type="predicted"/>
<dbReference type="PANTHER" id="PTHR22946:SF12">
    <property type="entry name" value="CONIDIAL PIGMENT BIOSYNTHESIS PROTEIN AYG1 (AFU_ORTHOLOGUE AFUA_2G17550)"/>
    <property type="match status" value="1"/>
</dbReference>
<evidence type="ECO:0000256" key="1">
    <source>
        <dbReference type="ARBA" id="ARBA00022801"/>
    </source>
</evidence>